<dbReference type="Proteomes" id="UP000694388">
    <property type="component" value="Unplaced"/>
</dbReference>
<dbReference type="SMART" id="SM00121">
    <property type="entry name" value="IB"/>
    <property type="match status" value="1"/>
</dbReference>
<dbReference type="PROSITE" id="PS50092">
    <property type="entry name" value="TSP1"/>
    <property type="match status" value="1"/>
</dbReference>
<dbReference type="PROSITE" id="PS00222">
    <property type="entry name" value="IGFBP_N_1"/>
    <property type="match status" value="1"/>
</dbReference>
<dbReference type="Ensembl" id="ENSEBUT00000002920.1">
    <property type="protein sequence ID" value="ENSEBUP00000002563.1"/>
    <property type="gene ID" value="ENSEBUG00000001939.1"/>
</dbReference>
<organism evidence="9 10">
    <name type="scientific">Eptatretus burgeri</name>
    <name type="common">Inshore hagfish</name>
    <dbReference type="NCBI Taxonomy" id="7764"/>
    <lineage>
        <taxon>Eukaryota</taxon>
        <taxon>Metazoa</taxon>
        <taxon>Chordata</taxon>
        <taxon>Craniata</taxon>
        <taxon>Vertebrata</taxon>
        <taxon>Cyclostomata</taxon>
        <taxon>Myxini</taxon>
        <taxon>Myxiniformes</taxon>
        <taxon>Myxinidae</taxon>
        <taxon>Eptatretinae</taxon>
        <taxon>Eptatretus</taxon>
    </lineage>
</organism>
<dbReference type="Pfam" id="PF00007">
    <property type="entry name" value="Cys_knot"/>
    <property type="match status" value="1"/>
</dbReference>
<dbReference type="GO" id="GO:0045597">
    <property type="term" value="P:positive regulation of cell differentiation"/>
    <property type="evidence" value="ECO:0007669"/>
    <property type="project" value="TreeGrafter"/>
</dbReference>
<dbReference type="Pfam" id="PF19035">
    <property type="entry name" value="TSP1_CCN"/>
    <property type="match status" value="1"/>
</dbReference>
<dbReference type="SMART" id="SM00041">
    <property type="entry name" value="CT"/>
    <property type="match status" value="1"/>
</dbReference>
<reference evidence="9" key="1">
    <citation type="submission" date="2025-08" db="UniProtKB">
        <authorList>
            <consortium name="Ensembl"/>
        </authorList>
    </citation>
    <scope>IDENTIFICATION</scope>
</reference>
<evidence type="ECO:0000256" key="1">
    <source>
        <dbReference type="ARBA" id="ARBA00004613"/>
    </source>
</evidence>
<dbReference type="InterPro" id="IPR017891">
    <property type="entry name" value="Insulin_GF-bd_Cys-rich_CS"/>
</dbReference>
<comment type="similarity">
    <text evidence="2">Belongs to the CCN family.</text>
</comment>
<dbReference type="InterPro" id="IPR006207">
    <property type="entry name" value="Cys_knot_C"/>
</dbReference>
<dbReference type="GO" id="GO:0008201">
    <property type="term" value="F:heparin binding"/>
    <property type="evidence" value="ECO:0007669"/>
    <property type="project" value="TreeGrafter"/>
</dbReference>
<proteinExistence type="inferred from homology"/>
<name>A0A8C4ND90_EPTBU</name>
<reference evidence="9" key="2">
    <citation type="submission" date="2025-09" db="UniProtKB">
        <authorList>
            <consortium name="Ensembl"/>
        </authorList>
    </citation>
    <scope>IDENTIFICATION</scope>
</reference>
<evidence type="ECO:0000256" key="4">
    <source>
        <dbReference type="ARBA" id="ARBA00022729"/>
    </source>
</evidence>
<dbReference type="PANTHER" id="PTHR11348">
    <property type="entry name" value="CONNECTIVE TISSUE GROWTH FACTOR-RELATED"/>
    <property type="match status" value="1"/>
</dbReference>
<dbReference type="SMART" id="SM00209">
    <property type="entry name" value="TSP1"/>
    <property type="match status" value="1"/>
</dbReference>
<dbReference type="InterPro" id="IPR000867">
    <property type="entry name" value="IGFBP-like"/>
</dbReference>
<sequence length="354" mass="39870">CSYRMYRAIPTAVHPSKRRQLCHWPCSCPEWPPRCLPGVSLLQDGCGCCKACARQAGEVCTEADVCDYHKGLYCDYSGDRPRYEGRPGNQPGLLESFTFQRSCRFRCMCVAGTIGCVPLCIPTTRPPRGWCLRPRRTRDPNRCCYHWVCDDRRVYRGTTVKECCDSISVEGISRFLIISGSSPLRTENSRELLHEVIWRGDCLLQSTTWSPCSKTCGLGISTRLRSHVEKCHLASQSRLCMVRPCHLDINADIKARGTCVQESRSIRPIRLLLSNCTTRTRFLFKFCGDCSSNGLCCGPQRAATISAEFHCPTGGSFTWPLMWINSCTCRDDCTDAIGDFAGLRTQYDFDGRDN</sequence>
<keyword evidence="4" id="KW-0732">Signal</keyword>
<dbReference type="AlphaFoldDB" id="A0A8C4ND90"/>
<dbReference type="InterPro" id="IPR006208">
    <property type="entry name" value="Glyco_hormone_CN"/>
</dbReference>
<evidence type="ECO:0000259" key="8">
    <source>
        <dbReference type="PROSITE" id="PS51323"/>
    </source>
</evidence>
<keyword evidence="5" id="KW-1015">Disulfide bond</keyword>
<feature type="domain" description="CTCK" evidence="7">
    <location>
        <begin position="259"/>
        <end position="334"/>
    </location>
</feature>
<dbReference type="PANTHER" id="PTHR11348:SF4">
    <property type="entry name" value="CCN FAMILY MEMBER 4"/>
    <property type="match status" value="1"/>
</dbReference>
<dbReference type="InterPro" id="IPR036383">
    <property type="entry name" value="TSP1_rpt_sf"/>
</dbReference>
<keyword evidence="10" id="KW-1185">Reference proteome</keyword>
<dbReference type="GO" id="GO:0007155">
    <property type="term" value="P:cell adhesion"/>
    <property type="evidence" value="ECO:0007669"/>
    <property type="project" value="TreeGrafter"/>
</dbReference>
<dbReference type="InterPro" id="IPR050941">
    <property type="entry name" value="CCN"/>
</dbReference>
<evidence type="ECO:0000313" key="9">
    <source>
        <dbReference type="Ensembl" id="ENSEBUP00000002563.1"/>
    </source>
</evidence>
<dbReference type="InterPro" id="IPR000884">
    <property type="entry name" value="TSP1_rpt"/>
</dbReference>
<dbReference type="GO" id="GO:0005615">
    <property type="term" value="C:extracellular space"/>
    <property type="evidence" value="ECO:0007669"/>
    <property type="project" value="TreeGrafter"/>
</dbReference>
<evidence type="ECO:0000259" key="7">
    <source>
        <dbReference type="PROSITE" id="PS01225"/>
    </source>
</evidence>
<dbReference type="Gene3D" id="2.20.100.10">
    <property type="entry name" value="Thrombospondin type-1 (TSP1) repeat"/>
    <property type="match status" value="1"/>
</dbReference>
<dbReference type="InterPro" id="IPR043973">
    <property type="entry name" value="TSP1_CCN"/>
</dbReference>
<feature type="domain" description="IGFBP N-terminal" evidence="8">
    <location>
        <begin position="18"/>
        <end position="90"/>
    </location>
</feature>
<evidence type="ECO:0000256" key="5">
    <source>
        <dbReference type="ARBA" id="ARBA00023157"/>
    </source>
</evidence>
<comment type="subcellular location">
    <subcellularLocation>
        <location evidence="1">Secreted</location>
    </subcellularLocation>
</comment>
<protein>
    <submittedName>
        <fullName evidence="9">Cellular communication network factor 4</fullName>
    </submittedName>
</protein>
<dbReference type="InterPro" id="IPR009030">
    <property type="entry name" value="Growth_fac_rcpt_cys_sf"/>
</dbReference>
<dbReference type="SUPFAM" id="SSF57184">
    <property type="entry name" value="Growth factor receptor domain"/>
    <property type="match status" value="1"/>
</dbReference>
<evidence type="ECO:0000256" key="6">
    <source>
        <dbReference type="PROSITE-ProRule" id="PRU00039"/>
    </source>
</evidence>
<dbReference type="GO" id="GO:0005178">
    <property type="term" value="F:integrin binding"/>
    <property type="evidence" value="ECO:0007669"/>
    <property type="project" value="TreeGrafter"/>
</dbReference>
<dbReference type="PROSITE" id="PS01185">
    <property type="entry name" value="CTCK_1"/>
    <property type="match status" value="1"/>
</dbReference>
<keyword evidence="3" id="KW-0964">Secreted</keyword>
<dbReference type="GeneTree" id="ENSGT00940000158587"/>
<evidence type="ECO:0000256" key="3">
    <source>
        <dbReference type="ARBA" id="ARBA00022525"/>
    </source>
</evidence>
<evidence type="ECO:0000256" key="2">
    <source>
        <dbReference type="ARBA" id="ARBA00008125"/>
    </source>
</evidence>
<dbReference type="PROSITE" id="PS01225">
    <property type="entry name" value="CTCK_2"/>
    <property type="match status" value="1"/>
</dbReference>
<dbReference type="GO" id="GO:0007165">
    <property type="term" value="P:signal transduction"/>
    <property type="evidence" value="ECO:0007669"/>
    <property type="project" value="InterPro"/>
</dbReference>
<accession>A0A8C4ND90</accession>
<comment type="caution">
    <text evidence="6">Lacks conserved residue(s) required for the propagation of feature annotation.</text>
</comment>
<dbReference type="GO" id="GO:0031012">
    <property type="term" value="C:extracellular matrix"/>
    <property type="evidence" value="ECO:0007669"/>
    <property type="project" value="TreeGrafter"/>
</dbReference>
<dbReference type="PROSITE" id="PS51323">
    <property type="entry name" value="IGFBP_N_2"/>
    <property type="match status" value="1"/>
</dbReference>
<dbReference type="Pfam" id="PF00219">
    <property type="entry name" value="IGFBP"/>
    <property type="match status" value="1"/>
</dbReference>
<evidence type="ECO:0000313" key="10">
    <source>
        <dbReference type="Proteomes" id="UP000694388"/>
    </source>
</evidence>
<dbReference type="SUPFAM" id="SSF82895">
    <property type="entry name" value="TSP-1 type 1 repeat"/>
    <property type="match status" value="1"/>
</dbReference>